<dbReference type="AlphaFoldDB" id="A0A2R5FL31"/>
<comment type="caution">
    <text evidence="1">The sequence shown here is derived from an EMBL/GenBank/DDBJ whole genome shotgun (WGS) entry which is preliminary data.</text>
</comment>
<reference evidence="1 2" key="1">
    <citation type="submission" date="2017-06" db="EMBL/GenBank/DDBJ databases">
        <title>Genome sequencing of cyanobaciteial culture collection at National Institute for Environmental Studies (NIES).</title>
        <authorList>
            <person name="Hirose Y."/>
            <person name="Shimura Y."/>
            <person name="Fujisawa T."/>
            <person name="Nakamura Y."/>
            <person name="Kawachi M."/>
        </authorList>
    </citation>
    <scope>NUCLEOTIDE SEQUENCE [LARGE SCALE GENOMIC DNA]</scope>
    <source>
        <strain evidence="1 2">NIES-4072</strain>
    </source>
</reference>
<dbReference type="EMBL" id="BDUD01000001">
    <property type="protein sequence ID" value="GBG19482.1"/>
    <property type="molecule type" value="Genomic_DNA"/>
</dbReference>
<dbReference type="Proteomes" id="UP000245124">
    <property type="component" value="Unassembled WGS sequence"/>
</dbReference>
<name>A0A2R5FL31_NOSCO</name>
<proteinExistence type="predicted"/>
<organism evidence="1 2">
    <name type="scientific">Nostoc commune NIES-4072</name>
    <dbReference type="NCBI Taxonomy" id="2005467"/>
    <lineage>
        <taxon>Bacteria</taxon>
        <taxon>Bacillati</taxon>
        <taxon>Cyanobacteriota</taxon>
        <taxon>Cyanophyceae</taxon>
        <taxon>Nostocales</taxon>
        <taxon>Nostocaceae</taxon>
        <taxon>Nostoc</taxon>
    </lineage>
</organism>
<accession>A0A2R5FL31</accession>
<protein>
    <submittedName>
        <fullName evidence="1">Transposase</fullName>
    </submittedName>
</protein>
<evidence type="ECO:0000313" key="1">
    <source>
        <dbReference type="EMBL" id="GBG19482.1"/>
    </source>
</evidence>
<evidence type="ECO:0000313" key="2">
    <source>
        <dbReference type="Proteomes" id="UP000245124"/>
    </source>
</evidence>
<sequence length="57" mass="6558">MNPIELEWQHLKKDELAGKMFNDELELAYAVIDGVQARGEKRNHSTKRVKFNSNNSG</sequence>
<gene>
    <name evidence="1" type="ORF">NIES4072_31500</name>
</gene>
<keyword evidence="2" id="KW-1185">Reference proteome</keyword>